<dbReference type="SUPFAM" id="SSF46894">
    <property type="entry name" value="C-terminal effector domain of the bipartite response regulators"/>
    <property type="match status" value="1"/>
</dbReference>
<proteinExistence type="predicted"/>
<dbReference type="InterPro" id="IPR058245">
    <property type="entry name" value="NreC/VraR/RcsB-like_REC"/>
</dbReference>
<evidence type="ECO:0000256" key="1">
    <source>
        <dbReference type="ARBA" id="ARBA00022553"/>
    </source>
</evidence>
<dbReference type="AlphaFoldDB" id="A0A1H8MHS1"/>
<dbReference type="RefSeq" id="WP_090316817.1">
    <property type="nucleotide sequence ID" value="NZ_FNOE01000005.1"/>
</dbReference>
<evidence type="ECO:0000313" key="6">
    <source>
        <dbReference type="EMBL" id="SEO16768.1"/>
    </source>
</evidence>
<dbReference type="CDD" id="cd17535">
    <property type="entry name" value="REC_NarL-like"/>
    <property type="match status" value="1"/>
</dbReference>
<sequence length="215" mass="23763">MTKPISILLIDDHPVVRTGYRRLLESTPDICVVGEADDGESGYQYYLEYQPDVTILDLNMPGIGGLETIRRIKARDPAAHVLVFSMLNNVTMAQRSLKAGATGFLSKQSGIGEMIQAVRQVNAGKIYIESELAATLALNATRKDTCENPLDMLTKREFQIFKLIAEGNSSTQIAEKLAISPKTVGVHHVNLMRKLQLQNTTQLIRLAINNNVIQT</sequence>
<dbReference type="InterPro" id="IPR016032">
    <property type="entry name" value="Sig_transdc_resp-reg_C-effctor"/>
</dbReference>
<keyword evidence="1 3" id="KW-0597">Phosphoprotein</keyword>
<protein>
    <submittedName>
        <fullName evidence="6">Two component transcriptional regulator, LuxR family</fullName>
    </submittedName>
</protein>
<gene>
    <name evidence="6" type="ORF">SAMN05216333_10594</name>
</gene>
<dbReference type="SMART" id="SM00421">
    <property type="entry name" value="HTH_LUXR"/>
    <property type="match status" value="1"/>
</dbReference>
<dbReference type="SMART" id="SM00448">
    <property type="entry name" value="REC"/>
    <property type="match status" value="1"/>
</dbReference>
<keyword evidence="2" id="KW-0238">DNA-binding</keyword>
<dbReference type="PROSITE" id="PS50043">
    <property type="entry name" value="HTH_LUXR_2"/>
    <property type="match status" value="1"/>
</dbReference>
<reference evidence="7" key="1">
    <citation type="submission" date="2016-10" db="EMBL/GenBank/DDBJ databases">
        <authorList>
            <person name="Varghese N."/>
            <person name="Submissions S."/>
        </authorList>
    </citation>
    <scope>NUCLEOTIDE SEQUENCE [LARGE SCALE GENOMIC DNA]</scope>
    <source>
        <strain evidence="7">Nm76</strain>
    </source>
</reference>
<dbReference type="Proteomes" id="UP000198814">
    <property type="component" value="Unassembled WGS sequence"/>
</dbReference>
<evidence type="ECO:0000256" key="2">
    <source>
        <dbReference type="ARBA" id="ARBA00023125"/>
    </source>
</evidence>
<dbReference type="CDD" id="cd06170">
    <property type="entry name" value="LuxR_C_like"/>
    <property type="match status" value="1"/>
</dbReference>
<dbReference type="SUPFAM" id="SSF52172">
    <property type="entry name" value="CheY-like"/>
    <property type="match status" value="1"/>
</dbReference>
<dbReference type="GO" id="GO:0000160">
    <property type="term" value="P:phosphorelay signal transduction system"/>
    <property type="evidence" value="ECO:0007669"/>
    <property type="project" value="InterPro"/>
</dbReference>
<dbReference type="Pfam" id="PF00196">
    <property type="entry name" value="GerE"/>
    <property type="match status" value="1"/>
</dbReference>
<dbReference type="PRINTS" id="PR00038">
    <property type="entry name" value="HTHLUXR"/>
</dbReference>
<feature type="domain" description="Response regulatory" evidence="5">
    <location>
        <begin position="6"/>
        <end position="122"/>
    </location>
</feature>
<evidence type="ECO:0000259" key="4">
    <source>
        <dbReference type="PROSITE" id="PS50043"/>
    </source>
</evidence>
<dbReference type="EMBL" id="FODO01000005">
    <property type="protein sequence ID" value="SEO16768.1"/>
    <property type="molecule type" value="Genomic_DNA"/>
</dbReference>
<dbReference type="Pfam" id="PF00072">
    <property type="entry name" value="Response_reg"/>
    <property type="match status" value="1"/>
</dbReference>
<dbReference type="PANTHER" id="PTHR43214">
    <property type="entry name" value="TWO-COMPONENT RESPONSE REGULATOR"/>
    <property type="match status" value="1"/>
</dbReference>
<dbReference type="Gene3D" id="3.40.50.2300">
    <property type="match status" value="1"/>
</dbReference>
<dbReference type="PANTHER" id="PTHR43214:SF43">
    <property type="entry name" value="TWO-COMPONENT RESPONSE REGULATOR"/>
    <property type="match status" value="1"/>
</dbReference>
<dbReference type="GO" id="GO:0003677">
    <property type="term" value="F:DNA binding"/>
    <property type="evidence" value="ECO:0007669"/>
    <property type="project" value="UniProtKB-KW"/>
</dbReference>
<dbReference type="GO" id="GO:0006355">
    <property type="term" value="P:regulation of DNA-templated transcription"/>
    <property type="evidence" value="ECO:0007669"/>
    <property type="project" value="InterPro"/>
</dbReference>
<dbReference type="InterPro" id="IPR000792">
    <property type="entry name" value="Tscrpt_reg_LuxR_C"/>
</dbReference>
<keyword evidence="7" id="KW-1185">Reference proteome</keyword>
<dbReference type="InterPro" id="IPR039420">
    <property type="entry name" value="WalR-like"/>
</dbReference>
<evidence type="ECO:0000259" key="5">
    <source>
        <dbReference type="PROSITE" id="PS50110"/>
    </source>
</evidence>
<dbReference type="OrthoDB" id="9816469at2"/>
<dbReference type="PROSITE" id="PS50110">
    <property type="entry name" value="RESPONSE_REGULATORY"/>
    <property type="match status" value="1"/>
</dbReference>
<dbReference type="InterPro" id="IPR011006">
    <property type="entry name" value="CheY-like_superfamily"/>
</dbReference>
<evidence type="ECO:0000256" key="3">
    <source>
        <dbReference type="PROSITE-ProRule" id="PRU00169"/>
    </source>
</evidence>
<evidence type="ECO:0000313" key="7">
    <source>
        <dbReference type="Proteomes" id="UP000198814"/>
    </source>
</evidence>
<name>A0A1H8MHS1_9PROT</name>
<organism evidence="6 7">
    <name type="scientific">Nitrosomonas oligotropha</name>
    <dbReference type="NCBI Taxonomy" id="42354"/>
    <lineage>
        <taxon>Bacteria</taxon>
        <taxon>Pseudomonadati</taxon>
        <taxon>Pseudomonadota</taxon>
        <taxon>Betaproteobacteria</taxon>
        <taxon>Nitrosomonadales</taxon>
        <taxon>Nitrosomonadaceae</taxon>
        <taxon>Nitrosomonas</taxon>
    </lineage>
</organism>
<dbReference type="PROSITE" id="PS00622">
    <property type="entry name" value="HTH_LUXR_1"/>
    <property type="match status" value="1"/>
</dbReference>
<accession>A0A1H8MHS1</accession>
<dbReference type="STRING" id="42354.SAMN05216333_10594"/>
<feature type="modified residue" description="4-aspartylphosphate" evidence="3">
    <location>
        <position position="57"/>
    </location>
</feature>
<dbReference type="InterPro" id="IPR001789">
    <property type="entry name" value="Sig_transdc_resp-reg_receiver"/>
</dbReference>
<feature type="domain" description="HTH luxR-type" evidence="4">
    <location>
        <begin position="146"/>
        <end position="211"/>
    </location>
</feature>